<evidence type="ECO:0000313" key="1">
    <source>
        <dbReference type="EMBL" id="KAG2302325.1"/>
    </source>
</evidence>
<reference evidence="1 2" key="1">
    <citation type="submission" date="2020-02" db="EMBL/GenBank/DDBJ databases">
        <authorList>
            <person name="Ma Q."/>
            <person name="Huang Y."/>
            <person name="Song X."/>
            <person name="Pei D."/>
        </authorList>
    </citation>
    <scope>NUCLEOTIDE SEQUENCE [LARGE SCALE GENOMIC DNA]</scope>
    <source>
        <strain evidence="1">Sxm20200214</strain>
        <tissue evidence="1">Leaf</tissue>
    </source>
</reference>
<keyword evidence="2" id="KW-1185">Reference proteome</keyword>
<dbReference type="EMBL" id="JAAMPC010000007">
    <property type="protein sequence ID" value="KAG2302325.1"/>
    <property type="molecule type" value="Genomic_DNA"/>
</dbReference>
<proteinExistence type="predicted"/>
<accession>A0A8X7V3Q6</accession>
<organism evidence="1 2">
    <name type="scientific">Brassica carinata</name>
    <name type="common">Ethiopian mustard</name>
    <name type="synonym">Abyssinian cabbage</name>
    <dbReference type="NCBI Taxonomy" id="52824"/>
    <lineage>
        <taxon>Eukaryota</taxon>
        <taxon>Viridiplantae</taxon>
        <taxon>Streptophyta</taxon>
        <taxon>Embryophyta</taxon>
        <taxon>Tracheophyta</taxon>
        <taxon>Spermatophyta</taxon>
        <taxon>Magnoliopsida</taxon>
        <taxon>eudicotyledons</taxon>
        <taxon>Gunneridae</taxon>
        <taxon>Pentapetalae</taxon>
        <taxon>rosids</taxon>
        <taxon>malvids</taxon>
        <taxon>Brassicales</taxon>
        <taxon>Brassicaceae</taxon>
        <taxon>Brassiceae</taxon>
        <taxon>Brassica</taxon>
    </lineage>
</organism>
<dbReference type="Proteomes" id="UP000886595">
    <property type="component" value="Unassembled WGS sequence"/>
</dbReference>
<protein>
    <submittedName>
        <fullName evidence="1">Uncharacterized protein</fullName>
    </submittedName>
</protein>
<evidence type="ECO:0000313" key="2">
    <source>
        <dbReference type="Proteomes" id="UP000886595"/>
    </source>
</evidence>
<dbReference type="AlphaFoldDB" id="A0A8X7V3Q6"/>
<gene>
    <name evidence="1" type="ORF">Bca52824_030976</name>
</gene>
<sequence>MKSQVSSAPSFSHSSSLSSPKQTHLFEVSGSQAQALSKLSLLVSANPSQLSVSVSEFGILD</sequence>
<comment type="caution">
    <text evidence="1">The sequence shown here is derived from an EMBL/GenBank/DDBJ whole genome shotgun (WGS) entry which is preliminary data.</text>
</comment>
<name>A0A8X7V3Q6_BRACI</name>